<dbReference type="InterPro" id="IPR039309">
    <property type="entry name" value="BT1"/>
</dbReference>
<feature type="transmembrane region" description="Helical" evidence="7">
    <location>
        <begin position="53"/>
        <end position="70"/>
    </location>
</feature>
<accession>T0PLM7</accession>
<sequence length="531" mass="59340">MTTATTDPHVELHPEGFFVETPEASFKPFASGDDDPSTALAPGEPVVMKSRPAIVFFVEMFMANLLQVLLPPLNTYIYGSYLHGSAAHVAQIASLQAGAWTLRVFFAILIDIVPVFGYRRKFWLVAGWLVTIGALLSMACRSFGDPYCDPKDHPGCATALNPNGSFYNLDAPNSVPWFRTPIFFLMLGIMIVQATLDGVLIEYAQRDPISTRGIFQGFTYFFQGIGAVWGRLFLQLFLNSRRYGGYYDWSAGPNTPYFVAIFFSLCAFVPAIALFRDTKNHIKSVPEWFGQLWTLLQNRAVYQLLAFRFLTNLFQSPTGPTVVTWVKHLDLGWANVIPRVPYIPTIILTTKKGRSWNWQKALFIATLVGILLTAFPVLFVVWDVCRNDYFYIILFALAIVSTGMNTLIPGWALVEVAGVGHEATIAAIFATIKDLNVPLTTRWRTYMAESYPANLALLNDSHTQNQVGYNWLICLGIQLVGLAFIFLIPSHRQPLLAMKQASKGSMIGGALVIAGYIALFVVDWQQNFKDY</sequence>
<keyword evidence="5 7" id="KW-1133">Transmembrane helix</keyword>
<dbReference type="VEuPathDB" id="FungiDB:SDRG_15881"/>
<feature type="transmembrane region" description="Helical" evidence="7">
    <location>
        <begin position="257"/>
        <end position="275"/>
    </location>
</feature>
<dbReference type="Proteomes" id="UP000030762">
    <property type="component" value="Unassembled WGS sequence"/>
</dbReference>
<evidence type="ECO:0000256" key="6">
    <source>
        <dbReference type="ARBA" id="ARBA00023136"/>
    </source>
</evidence>
<evidence type="ECO:0000256" key="2">
    <source>
        <dbReference type="ARBA" id="ARBA00007015"/>
    </source>
</evidence>
<feature type="transmembrane region" description="Helical" evidence="7">
    <location>
        <begin position="361"/>
        <end position="382"/>
    </location>
</feature>
<evidence type="ECO:0000313" key="9">
    <source>
        <dbReference type="Proteomes" id="UP000030762"/>
    </source>
</evidence>
<feature type="transmembrane region" description="Helical" evidence="7">
    <location>
        <begin position="213"/>
        <end position="237"/>
    </location>
</feature>
<reference evidence="8 9" key="1">
    <citation type="submission" date="2012-04" db="EMBL/GenBank/DDBJ databases">
        <title>The Genome Sequence of Saprolegnia declina VS20.</title>
        <authorList>
            <consortium name="The Broad Institute Genome Sequencing Platform"/>
            <person name="Russ C."/>
            <person name="Nusbaum C."/>
            <person name="Tyler B."/>
            <person name="van West P."/>
            <person name="Dieguez-Uribeondo J."/>
            <person name="de Bruijn I."/>
            <person name="Tripathy S."/>
            <person name="Jiang R."/>
            <person name="Young S.K."/>
            <person name="Zeng Q."/>
            <person name="Gargeya S."/>
            <person name="Fitzgerald M."/>
            <person name="Haas B."/>
            <person name="Abouelleil A."/>
            <person name="Alvarado L."/>
            <person name="Arachchi H.M."/>
            <person name="Berlin A."/>
            <person name="Chapman S.B."/>
            <person name="Goldberg J."/>
            <person name="Griggs A."/>
            <person name="Gujja S."/>
            <person name="Hansen M."/>
            <person name="Howarth C."/>
            <person name="Imamovic A."/>
            <person name="Larimer J."/>
            <person name="McCowen C."/>
            <person name="Montmayeur A."/>
            <person name="Murphy C."/>
            <person name="Neiman D."/>
            <person name="Pearson M."/>
            <person name="Priest M."/>
            <person name="Roberts A."/>
            <person name="Saif S."/>
            <person name="Shea T."/>
            <person name="Sisk P."/>
            <person name="Sykes S."/>
            <person name="Wortman J."/>
            <person name="Nusbaum C."/>
            <person name="Birren B."/>
        </authorList>
    </citation>
    <scope>NUCLEOTIDE SEQUENCE [LARGE SCALE GENOMIC DNA]</scope>
    <source>
        <strain evidence="8 9">VS20</strain>
    </source>
</reference>
<evidence type="ECO:0000313" key="8">
    <source>
        <dbReference type="EMBL" id="EQC26294.1"/>
    </source>
</evidence>
<dbReference type="InterPro" id="IPR036259">
    <property type="entry name" value="MFS_trans_sf"/>
</dbReference>
<dbReference type="OrthoDB" id="58689at2759"/>
<evidence type="ECO:0000256" key="3">
    <source>
        <dbReference type="ARBA" id="ARBA00022448"/>
    </source>
</evidence>
<keyword evidence="4 7" id="KW-0812">Transmembrane</keyword>
<dbReference type="PANTHER" id="PTHR31585:SF5">
    <property type="entry name" value="RNA-BINDING S4 DOMAIN-CONTAINING PROTEIN"/>
    <property type="match status" value="1"/>
</dbReference>
<dbReference type="GO" id="GO:0016020">
    <property type="term" value="C:membrane"/>
    <property type="evidence" value="ECO:0007669"/>
    <property type="project" value="UniProtKB-SubCell"/>
</dbReference>
<feature type="transmembrane region" description="Helical" evidence="7">
    <location>
        <begin position="388"/>
        <end position="404"/>
    </location>
</feature>
<dbReference type="RefSeq" id="XP_008620289.1">
    <property type="nucleotide sequence ID" value="XM_008622067.1"/>
</dbReference>
<dbReference type="InParanoid" id="T0PLM7"/>
<evidence type="ECO:0000256" key="4">
    <source>
        <dbReference type="ARBA" id="ARBA00022692"/>
    </source>
</evidence>
<proteinExistence type="inferred from homology"/>
<feature type="transmembrane region" description="Helical" evidence="7">
    <location>
        <begin position="122"/>
        <end position="144"/>
    </location>
</feature>
<name>T0PLM7_SAPDV</name>
<dbReference type="OMA" id="LGWANVI"/>
<keyword evidence="6 7" id="KW-0472">Membrane</keyword>
<dbReference type="EMBL" id="JH767235">
    <property type="protein sequence ID" value="EQC26294.1"/>
    <property type="molecule type" value="Genomic_DNA"/>
</dbReference>
<keyword evidence="3" id="KW-0813">Transport</keyword>
<feature type="transmembrane region" description="Helical" evidence="7">
    <location>
        <begin position="182"/>
        <end position="201"/>
    </location>
</feature>
<comment type="similarity">
    <text evidence="2">Belongs to the major facilitator superfamily. Folate-biopterin transporter (TC 2.A.71) family.</text>
</comment>
<dbReference type="SUPFAM" id="SSF103473">
    <property type="entry name" value="MFS general substrate transporter"/>
    <property type="match status" value="1"/>
</dbReference>
<dbReference type="AlphaFoldDB" id="T0PLM7"/>
<dbReference type="PANTHER" id="PTHR31585">
    <property type="entry name" value="FOLATE-BIOPTERIN TRANSPORTER 1, CHLOROPLASTIC"/>
    <property type="match status" value="1"/>
</dbReference>
<evidence type="ECO:0000256" key="1">
    <source>
        <dbReference type="ARBA" id="ARBA00004141"/>
    </source>
</evidence>
<evidence type="ECO:0000256" key="7">
    <source>
        <dbReference type="SAM" id="Phobius"/>
    </source>
</evidence>
<evidence type="ECO:0008006" key="10">
    <source>
        <dbReference type="Google" id="ProtNLM"/>
    </source>
</evidence>
<feature type="transmembrane region" description="Helical" evidence="7">
    <location>
        <begin position="468"/>
        <end position="489"/>
    </location>
</feature>
<feature type="transmembrane region" description="Helical" evidence="7">
    <location>
        <begin position="501"/>
        <end position="522"/>
    </location>
</feature>
<gene>
    <name evidence="8" type="ORF">SDRG_15881</name>
</gene>
<protein>
    <recommendedName>
        <fullName evidence="10">Major facilitator superfamily (MFS) profile domain-containing protein</fullName>
    </recommendedName>
</protein>
<organism evidence="8 9">
    <name type="scientific">Saprolegnia diclina (strain VS20)</name>
    <dbReference type="NCBI Taxonomy" id="1156394"/>
    <lineage>
        <taxon>Eukaryota</taxon>
        <taxon>Sar</taxon>
        <taxon>Stramenopiles</taxon>
        <taxon>Oomycota</taxon>
        <taxon>Saprolegniomycetes</taxon>
        <taxon>Saprolegniales</taxon>
        <taxon>Saprolegniaceae</taxon>
        <taxon>Saprolegnia</taxon>
    </lineage>
</organism>
<keyword evidence="9" id="KW-1185">Reference proteome</keyword>
<feature type="transmembrane region" description="Helical" evidence="7">
    <location>
        <begin position="90"/>
        <end position="110"/>
    </location>
</feature>
<evidence type="ECO:0000256" key="5">
    <source>
        <dbReference type="ARBA" id="ARBA00022989"/>
    </source>
</evidence>
<dbReference type="GeneID" id="19956608"/>
<comment type="subcellular location">
    <subcellularLocation>
        <location evidence="1">Membrane</location>
        <topology evidence="1">Multi-pass membrane protein</topology>
    </subcellularLocation>
</comment>